<keyword evidence="2" id="KW-1185">Reference proteome</keyword>
<reference evidence="1" key="1">
    <citation type="journal article" date="2020" name="Stud. Mycol.">
        <title>101 Dothideomycetes genomes: a test case for predicting lifestyles and emergence of pathogens.</title>
        <authorList>
            <person name="Haridas S."/>
            <person name="Albert R."/>
            <person name="Binder M."/>
            <person name="Bloem J."/>
            <person name="Labutti K."/>
            <person name="Salamov A."/>
            <person name="Andreopoulos B."/>
            <person name="Baker S."/>
            <person name="Barry K."/>
            <person name="Bills G."/>
            <person name="Bluhm B."/>
            <person name="Cannon C."/>
            <person name="Castanera R."/>
            <person name="Culley D."/>
            <person name="Daum C."/>
            <person name="Ezra D."/>
            <person name="Gonzalez J."/>
            <person name="Henrissat B."/>
            <person name="Kuo A."/>
            <person name="Liang C."/>
            <person name="Lipzen A."/>
            <person name="Lutzoni F."/>
            <person name="Magnuson J."/>
            <person name="Mondo S."/>
            <person name="Nolan M."/>
            <person name="Ohm R."/>
            <person name="Pangilinan J."/>
            <person name="Park H.-J."/>
            <person name="Ramirez L."/>
            <person name="Alfaro M."/>
            <person name="Sun H."/>
            <person name="Tritt A."/>
            <person name="Yoshinaga Y."/>
            <person name="Zwiers L.-H."/>
            <person name="Turgeon B."/>
            <person name="Goodwin S."/>
            <person name="Spatafora J."/>
            <person name="Crous P."/>
            <person name="Grigoriev I."/>
        </authorList>
    </citation>
    <scope>NUCLEOTIDE SEQUENCE</scope>
    <source>
        <strain evidence="1">CBS 207.26</strain>
    </source>
</reference>
<evidence type="ECO:0000313" key="2">
    <source>
        <dbReference type="Proteomes" id="UP000800200"/>
    </source>
</evidence>
<protein>
    <submittedName>
        <fullName evidence="1">Uncharacterized protein</fullName>
    </submittedName>
</protein>
<dbReference type="EMBL" id="ML994648">
    <property type="protein sequence ID" value="KAF2182308.1"/>
    <property type="molecule type" value="Genomic_DNA"/>
</dbReference>
<accession>A0A6A6DVU9</accession>
<sequence>MDLDARGRLDALLYYAKVFLLDMAFYTWEPVPKTQVLEVQKDLNIMDNSWIGQFSSERPACRPDNRTCDSPAWKSILNHIETTFAEYRGGQEGTAM</sequence>
<gene>
    <name evidence="1" type="ORF">K469DRAFT_231526</name>
</gene>
<dbReference type="AlphaFoldDB" id="A0A6A6DVU9"/>
<dbReference type="Proteomes" id="UP000800200">
    <property type="component" value="Unassembled WGS sequence"/>
</dbReference>
<evidence type="ECO:0000313" key="1">
    <source>
        <dbReference type="EMBL" id="KAF2182308.1"/>
    </source>
</evidence>
<proteinExistence type="predicted"/>
<dbReference type="OrthoDB" id="3787398at2759"/>
<organism evidence="1 2">
    <name type="scientific">Zopfia rhizophila CBS 207.26</name>
    <dbReference type="NCBI Taxonomy" id="1314779"/>
    <lineage>
        <taxon>Eukaryota</taxon>
        <taxon>Fungi</taxon>
        <taxon>Dikarya</taxon>
        <taxon>Ascomycota</taxon>
        <taxon>Pezizomycotina</taxon>
        <taxon>Dothideomycetes</taxon>
        <taxon>Dothideomycetes incertae sedis</taxon>
        <taxon>Zopfiaceae</taxon>
        <taxon>Zopfia</taxon>
    </lineage>
</organism>
<name>A0A6A6DVU9_9PEZI</name>